<evidence type="ECO:0000256" key="2">
    <source>
        <dbReference type="ARBA" id="ARBA00022801"/>
    </source>
</evidence>
<dbReference type="PANTHER" id="PTHR10000">
    <property type="entry name" value="PHOSPHOSERINE PHOSPHATASE"/>
    <property type="match status" value="1"/>
</dbReference>
<evidence type="ECO:0000256" key="3">
    <source>
        <dbReference type="ARBA" id="ARBA00022842"/>
    </source>
</evidence>
<dbReference type="InterPro" id="IPR036412">
    <property type="entry name" value="HAD-like_sf"/>
</dbReference>
<sequence>MRTEKVLIFSDLDGTLLDHYTYQANDAYDTIFKLKKADIPIILNTSKTRAELANIQAELALDTPFIIENGAAVFIPKTTFSTQPADTSSVDNYWVKSFASSRKYWLELLDTVCGDFKHLYQGFSTLTVEQLTKLTGLSADKAAQAKQRQYGEPIHWLGDEKSKQLFIEQLVDYGANVVQGGRFLHLSGYCDKGQALIWLTEQYREHYNQENIYTIALGDGENDIAMLEAAEVAVQIRSPVHDFPTLYRQNRHTIQTELCGPSGWAEAIQALLFSSSNSQLPKKG</sequence>
<dbReference type="Gene3D" id="3.40.50.1000">
    <property type="entry name" value="HAD superfamily/HAD-like"/>
    <property type="match status" value="1"/>
</dbReference>
<dbReference type="Gene3D" id="3.30.980.20">
    <property type="entry name" value="Putative mannosyl-3-phosphoglycerate phosphatase, domain 2"/>
    <property type="match status" value="1"/>
</dbReference>
<dbReference type="PANTHER" id="PTHR10000:SF8">
    <property type="entry name" value="HAD SUPERFAMILY HYDROLASE-LIKE, TYPE 3"/>
    <property type="match status" value="1"/>
</dbReference>
<evidence type="ECO:0000313" key="4">
    <source>
        <dbReference type="EMBL" id="MDT0605034.1"/>
    </source>
</evidence>
<dbReference type="InterPro" id="IPR006379">
    <property type="entry name" value="HAD-SF_hydro_IIB"/>
</dbReference>
<dbReference type="RefSeq" id="WP_311584125.1">
    <property type="nucleotide sequence ID" value="NZ_JAVRIF010000010.1"/>
</dbReference>
<dbReference type="SFLD" id="SFLDG01142">
    <property type="entry name" value="C2.B.2:_Mannosyl-3-phosphoglyc"/>
    <property type="match status" value="1"/>
</dbReference>
<dbReference type="EMBL" id="JAVRIF010000010">
    <property type="protein sequence ID" value="MDT0605034.1"/>
    <property type="molecule type" value="Genomic_DNA"/>
</dbReference>
<dbReference type="Proteomes" id="UP001266357">
    <property type="component" value="Unassembled WGS sequence"/>
</dbReference>
<organism evidence="4 5">
    <name type="scientific">Thalassotalea castellviae</name>
    <dbReference type="NCBI Taxonomy" id="3075612"/>
    <lineage>
        <taxon>Bacteria</taxon>
        <taxon>Pseudomonadati</taxon>
        <taxon>Pseudomonadota</taxon>
        <taxon>Gammaproteobacteria</taxon>
        <taxon>Alteromonadales</taxon>
        <taxon>Colwelliaceae</taxon>
        <taxon>Thalassotalea</taxon>
    </lineage>
</organism>
<keyword evidence="1" id="KW-0479">Metal-binding</keyword>
<dbReference type="NCBIfam" id="NF001218">
    <property type="entry name" value="PRK00192.1-5"/>
    <property type="match status" value="1"/>
</dbReference>
<dbReference type="SFLD" id="SFLDS00003">
    <property type="entry name" value="Haloacid_Dehalogenase"/>
    <property type="match status" value="1"/>
</dbReference>
<keyword evidence="2 4" id="KW-0378">Hydrolase</keyword>
<dbReference type="SFLD" id="SFLDG01140">
    <property type="entry name" value="C2.B:_Phosphomannomutase_and_P"/>
    <property type="match status" value="1"/>
</dbReference>
<dbReference type="NCBIfam" id="TIGR01484">
    <property type="entry name" value="HAD-SF-IIB"/>
    <property type="match status" value="1"/>
</dbReference>
<comment type="caution">
    <text evidence="4">The sequence shown here is derived from an EMBL/GenBank/DDBJ whole genome shotgun (WGS) entry which is preliminary data.</text>
</comment>
<gene>
    <name evidence="4" type="ORF">RM573_15630</name>
</gene>
<name>A0ABU3A4D1_9GAMM</name>
<reference evidence="4 5" key="1">
    <citation type="submission" date="2023-09" db="EMBL/GenBank/DDBJ databases">
        <authorList>
            <person name="Rey-Velasco X."/>
        </authorList>
    </citation>
    <scope>NUCLEOTIDE SEQUENCE [LARGE SCALE GENOMIC DNA]</scope>
    <source>
        <strain evidence="4 5">W431</strain>
    </source>
</reference>
<evidence type="ECO:0000256" key="1">
    <source>
        <dbReference type="ARBA" id="ARBA00022723"/>
    </source>
</evidence>
<keyword evidence="5" id="KW-1185">Reference proteome</keyword>
<evidence type="ECO:0000313" key="5">
    <source>
        <dbReference type="Proteomes" id="UP001266357"/>
    </source>
</evidence>
<dbReference type="SUPFAM" id="SSF56784">
    <property type="entry name" value="HAD-like"/>
    <property type="match status" value="1"/>
</dbReference>
<protein>
    <submittedName>
        <fullName evidence="4">HAD-IIB family hydrolase</fullName>
    </submittedName>
</protein>
<dbReference type="InterPro" id="IPR023214">
    <property type="entry name" value="HAD_sf"/>
</dbReference>
<proteinExistence type="predicted"/>
<keyword evidence="3" id="KW-0460">Magnesium</keyword>
<dbReference type="Pfam" id="PF08282">
    <property type="entry name" value="Hydrolase_3"/>
    <property type="match status" value="1"/>
</dbReference>
<dbReference type="NCBIfam" id="TIGR01486">
    <property type="entry name" value="HAD-SF-IIB-MPGP"/>
    <property type="match status" value="1"/>
</dbReference>
<dbReference type="GO" id="GO:0016787">
    <property type="term" value="F:hydrolase activity"/>
    <property type="evidence" value="ECO:0007669"/>
    <property type="project" value="UniProtKB-KW"/>
</dbReference>
<dbReference type="InterPro" id="IPR006381">
    <property type="entry name" value="HAD-SF-IIB-MPGP"/>
</dbReference>
<accession>A0ABU3A4D1</accession>